<dbReference type="Proteomes" id="UP000699042">
    <property type="component" value="Unassembled WGS sequence"/>
</dbReference>
<accession>A0A9P7QWN4</accession>
<dbReference type="EMBL" id="JAESDN010000010">
    <property type="protein sequence ID" value="KAG7044573.1"/>
    <property type="molecule type" value="Genomic_DNA"/>
</dbReference>
<evidence type="ECO:0000313" key="1">
    <source>
        <dbReference type="EMBL" id="KAG7044573.1"/>
    </source>
</evidence>
<protein>
    <submittedName>
        <fullName evidence="1">Uncharacterized protein</fullName>
    </submittedName>
</protein>
<name>A0A9P7QWN4_9PEZI</name>
<feature type="non-terminal residue" evidence="1">
    <location>
        <position position="39"/>
    </location>
</feature>
<reference evidence="1" key="1">
    <citation type="submission" date="2021-05" db="EMBL/GenBank/DDBJ databases">
        <title>Comparative genomics of three Colletotrichum scovillei strains and genetic complementation revealed genes involved fungal growth and virulence on chili pepper.</title>
        <authorList>
            <person name="Hsieh D.-K."/>
            <person name="Chuang S.-C."/>
            <person name="Chen C.-Y."/>
            <person name="Chao Y.-T."/>
            <person name="Lu M.-Y.J."/>
            <person name="Lee M.-H."/>
            <person name="Shih M.-C."/>
        </authorList>
    </citation>
    <scope>NUCLEOTIDE SEQUENCE</scope>
    <source>
        <strain evidence="1">Coll-153</strain>
    </source>
</reference>
<gene>
    <name evidence="1" type="ORF">JMJ77_004035</name>
</gene>
<evidence type="ECO:0000313" key="2">
    <source>
        <dbReference type="Proteomes" id="UP000699042"/>
    </source>
</evidence>
<organism evidence="1 2">
    <name type="scientific">Colletotrichum scovillei</name>
    <dbReference type="NCBI Taxonomy" id="1209932"/>
    <lineage>
        <taxon>Eukaryota</taxon>
        <taxon>Fungi</taxon>
        <taxon>Dikarya</taxon>
        <taxon>Ascomycota</taxon>
        <taxon>Pezizomycotina</taxon>
        <taxon>Sordariomycetes</taxon>
        <taxon>Hypocreomycetidae</taxon>
        <taxon>Glomerellales</taxon>
        <taxon>Glomerellaceae</taxon>
        <taxon>Colletotrichum</taxon>
        <taxon>Colletotrichum acutatum species complex</taxon>
    </lineage>
</organism>
<dbReference type="AlphaFoldDB" id="A0A9P7QWN4"/>
<sequence>MSSLATPVLIRTTWRLVRIILDSRSESFGPDSPRMKPRR</sequence>
<comment type="caution">
    <text evidence="1">The sequence shown here is derived from an EMBL/GenBank/DDBJ whole genome shotgun (WGS) entry which is preliminary data.</text>
</comment>
<proteinExistence type="predicted"/>
<keyword evidence="2" id="KW-1185">Reference proteome</keyword>